<feature type="region of interest" description="Disordered" evidence="5">
    <location>
        <begin position="138"/>
        <end position="171"/>
    </location>
</feature>
<comment type="similarity">
    <text evidence="3">Belongs to the bacterial solute-binding protein 9 family.</text>
</comment>
<evidence type="ECO:0000256" key="5">
    <source>
        <dbReference type="SAM" id="MobiDB-lite"/>
    </source>
</evidence>
<reference evidence="7 8" key="1">
    <citation type="submission" date="2018-10" db="EMBL/GenBank/DDBJ databases">
        <title>Draft genome sequence of Bacillus salarius IM0101, isolated from a hypersaline soil in Inner Mongolia, China.</title>
        <authorList>
            <person name="Yamprayoonswat W."/>
            <person name="Boonvisut S."/>
            <person name="Jumpathong W."/>
            <person name="Sittihan S."/>
            <person name="Ruangsuj P."/>
            <person name="Wanthongcharoen S."/>
            <person name="Thongpramul N."/>
            <person name="Pimmason S."/>
            <person name="Yu B."/>
            <person name="Yasawong M."/>
        </authorList>
    </citation>
    <scope>NUCLEOTIDE SEQUENCE [LARGE SCALE GENOMIC DNA]</scope>
    <source>
        <strain evidence="7 8">IM0101</strain>
    </source>
</reference>
<feature type="signal peptide" evidence="6">
    <location>
        <begin position="1"/>
        <end position="21"/>
    </location>
</feature>
<organism evidence="7 8">
    <name type="scientific">Salibacterium salarium</name>
    <dbReference type="NCBI Taxonomy" id="284579"/>
    <lineage>
        <taxon>Bacteria</taxon>
        <taxon>Bacillati</taxon>
        <taxon>Bacillota</taxon>
        <taxon>Bacilli</taxon>
        <taxon>Bacillales</taxon>
        <taxon>Bacillaceae</taxon>
    </lineage>
</organism>
<dbReference type="InterPro" id="IPR006128">
    <property type="entry name" value="Lipoprotein_PsaA-like"/>
</dbReference>
<keyword evidence="8" id="KW-1185">Reference proteome</keyword>
<evidence type="ECO:0000256" key="3">
    <source>
        <dbReference type="RuleBase" id="RU003512"/>
    </source>
</evidence>
<keyword evidence="4" id="KW-0175">Coiled coil</keyword>
<name>A0A3R9NYX4_9BACI</name>
<dbReference type="OrthoDB" id="9810636at2"/>
<dbReference type="PROSITE" id="PS51257">
    <property type="entry name" value="PROKAR_LIPOPROTEIN"/>
    <property type="match status" value="1"/>
</dbReference>
<dbReference type="EMBL" id="RBVX01000087">
    <property type="protein sequence ID" value="RSL29190.1"/>
    <property type="molecule type" value="Genomic_DNA"/>
</dbReference>
<sequence>MAKKRCTLILLVMFTVLFIAACTGEEQNMAEKEESGENQVEALQIYTTLFVWEDFAEKIGGEEVEAENIIPAGADPHSFEPTSQTMIDIAESDLFMLNGAGMEGFADAVDETMEKEGVSSLEVTSGMDLIGFQEEHNHSHNHTDEHNHDHGEEHGHDHGEGNGHNHGDVDPHIWLDPVRSMKAVDNIKDKLIDLRPEREDFFEENAAELKNELEALDKTFTEMADAAENQQFIVSHAAYGYWEERYGLEQIGVSGLSPSDEPSQKELKSIIDTVEEANISHVMFEQNVSSKVTEVLQEEVGAEALQLHNLSVRTEEERENNEDYFQLMRQNIDNLDTALTASGNSTQDSNGSDSEALDITVEGAEEHYHIGNEIELTYNIEGETESEHVHWFEKGPEAEEAEVVDGEEMYTATASEELKGMEVSVAMYNDDHEIIAQSEPIVIHIDNHNEEHGHEEEHSHSH</sequence>
<dbReference type="GO" id="GO:0007155">
    <property type="term" value="P:cell adhesion"/>
    <property type="evidence" value="ECO:0007669"/>
    <property type="project" value="InterPro"/>
</dbReference>
<evidence type="ECO:0000256" key="2">
    <source>
        <dbReference type="ARBA" id="ARBA00022729"/>
    </source>
</evidence>
<dbReference type="Gene3D" id="3.40.50.1980">
    <property type="entry name" value="Nitrogenase molybdenum iron protein domain"/>
    <property type="match status" value="2"/>
</dbReference>
<proteinExistence type="inferred from homology"/>
<gene>
    <name evidence="7" type="ORF">D7Z54_32600</name>
</gene>
<dbReference type="InterPro" id="IPR050492">
    <property type="entry name" value="Bact_metal-bind_prot9"/>
</dbReference>
<dbReference type="PANTHER" id="PTHR42953:SF8">
    <property type="entry name" value="ZINT DOMAIN-CONTAINING PROTEIN"/>
    <property type="match status" value="1"/>
</dbReference>
<evidence type="ECO:0000313" key="8">
    <source>
        <dbReference type="Proteomes" id="UP000275076"/>
    </source>
</evidence>
<evidence type="ECO:0000256" key="4">
    <source>
        <dbReference type="SAM" id="Coils"/>
    </source>
</evidence>
<evidence type="ECO:0000256" key="1">
    <source>
        <dbReference type="ARBA" id="ARBA00022448"/>
    </source>
</evidence>
<feature type="coiled-coil region" evidence="4">
    <location>
        <begin position="199"/>
        <end position="226"/>
    </location>
</feature>
<dbReference type="RefSeq" id="WP_125563002.1">
    <property type="nucleotide sequence ID" value="NZ_RBVX01000087.1"/>
</dbReference>
<keyword evidence="2 6" id="KW-0732">Signal</keyword>
<dbReference type="InterPro" id="IPR006129">
    <property type="entry name" value="AdhesinB"/>
</dbReference>
<protein>
    <submittedName>
        <fullName evidence="7">ABC transporter substrate-binding protein</fullName>
    </submittedName>
</protein>
<dbReference type="GO" id="GO:0046872">
    <property type="term" value="F:metal ion binding"/>
    <property type="evidence" value="ECO:0007669"/>
    <property type="project" value="InterPro"/>
</dbReference>
<dbReference type="GO" id="GO:0030001">
    <property type="term" value="P:metal ion transport"/>
    <property type="evidence" value="ECO:0007669"/>
    <property type="project" value="InterPro"/>
</dbReference>
<comment type="caution">
    <text evidence="7">The sequence shown here is derived from an EMBL/GenBank/DDBJ whole genome shotgun (WGS) entry which is preliminary data.</text>
</comment>
<dbReference type="Proteomes" id="UP000275076">
    <property type="component" value="Unassembled WGS sequence"/>
</dbReference>
<dbReference type="InterPro" id="IPR006127">
    <property type="entry name" value="ZnuA-like"/>
</dbReference>
<evidence type="ECO:0000313" key="7">
    <source>
        <dbReference type="EMBL" id="RSL29190.1"/>
    </source>
</evidence>
<dbReference type="PRINTS" id="PR00690">
    <property type="entry name" value="ADHESNFAMILY"/>
</dbReference>
<dbReference type="AlphaFoldDB" id="A0A3R9NYX4"/>
<dbReference type="SUPFAM" id="SSF53807">
    <property type="entry name" value="Helical backbone' metal receptor"/>
    <property type="match status" value="1"/>
</dbReference>
<dbReference type="PANTHER" id="PTHR42953">
    <property type="entry name" value="HIGH-AFFINITY ZINC UPTAKE SYSTEM PROTEIN ZNUA-RELATED"/>
    <property type="match status" value="1"/>
</dbReference>
<accession>A0A3R9NYX4</accession>
<feature type="chain" id="PRO_5038764382" evidence="6">
    <location>
        <begin position="22"/>
        <end position="462"/>
    </location>
</feature>
<dbReference type="Pfam" id="PF01297">
    <property type="entry name" value="ZnuA"/>
    <property type="match status" value="1"/>
</dbReference>
<evidence type="ECO:0000256" key="6">
    <source>
        <dbReference type="SAM" id="SignalP"/>
    </source>
</evidence>
<keyword evidence="1 3" id="KW-0813">Transport</keyword>
<dbReference type="PRINTS" id="PR00691">
    <property type="entry name" value="ADHESINB"/>
</dbReference>